<dbReference type="Pfam" id="PF02769">
    <property type="entry name" value="AIRS_C"/>
    <property type="match status" value="1"/>
</dbReference>
<dbReference type="Gene3D" id="3.30.1330.10">
    <property type="entry name" value="PurM-like, N-terminal domain"/>
    <property type="match status" value="1"/>
</dbReference>
<evidence type="ECO:0000256" key="3">
    <source>
        <dbReference type="ARBA" id="ARBA00022598"/>
    </source>
</evidence>
<gene>
    <name evidence="6" type="primary">purM</name>
    <name evidence="9" type="ORF">RJ40_08800</name>
</gene>
<dbReference type="Proteomes" id="UP001042704">
    <property type="component" value="Chromosome"/>
</dbReference>
<evidence type="ECO:0000256" key="5">
    <source>
        <dbReference type="ARBA" id="ARBA00022840"/>
    </source>
</evidence>
<dbReference type="InterPro" id="IPR036921">
    <property type="entry name" value="PurM-like_N_sf"/>
</dbReference>
<feature type="domain" description="PurM-like C-terminal" evidence="8">
    <location>
        <begin position="181"/>
        <end position="333"/>
    </location>
</feature>
<dbReference type="PANTHER" id="PTHR10520:SF12">
    <property type="entry name" value="TRIFUNCTIONAL PURINE BIOSYNTHETIC PROTEIN ADENOSINE-3"/>
    <property type="match status" value="1"/>
</dbReference>
<reference evidence="9" key="2">
    <citation type="submission" date="2019-02" db="EMBL/GenBank/DDBJ databases">
        <authorList>
            <person name="Chen S.-C."/>
            <person name="Chien H.-H."/>
            <person name="Lai M.-C."/>
        </authorList>
    </citation>
    <scope>NUCLEOTIDE SEQUENCE</scope>
    <source>
        <strain evidence="9">N2F9704</strain>
    </source>
</reference>
<dbReference type="CDD" id="cd02196">
    <property type="entry name" value="PurM"/>
    <property type="match status" value="1"/>
</dbReference>
<dbReference type="SUPFAM" id="SSF56042">
    <property type="entry name" value="PurM C-terminal domain-like"/>
    <property type="match status" value="1"/>
</dbReference>
<sequence>MSSGFPRSVTMSNTEGYAAAGVDIDLEAAGVRTLIEQLTFRRSGAFQTIGKSGHFAGLVEFGDMALALAVDGVGTKMLVADALENWSTVGIDCIAMNVNDLFVMNIEPVAFVDYIACNEISLDKMRQIGEGLNEGARLANMNIVGGETATLKGLVTGLDLAGTCLGVQQKDRIVTGEKVAPGDLIVGVPSTGVHSNGYTLARKVALEHGGFDSVLPSGRTVGEALLTPTRIYLEALDAAAACEVHGMCHITGGGLLNFTRLSNYGFDITDPLPVPEILAWVGEQGEIAEAEMYRTFNMGMGYAFVIPEESLPALKRVVPDAEVAGVVVPEAGAYLRGERIR</sequence>
<dbReference type="InterPro" id="IPR016188">
    <property type="entry name" value="PurM-like_N"/>
</dbReference>
<dbReference type="KEGG" id="maqe:RJ40_08800"/>
<organism evidence="9 10">
    <name type="scientific">Methanofollis aquaemaris</name>
    <dbReference type="NCBI Taxonomy" id="126734"/>
    <lineage>
        <taxon>Archaea</taxon>
        <taxon>Methanobacteriati</taxon>
        <taxon>Methanobacteriota</taxon>
        <taxon>Stenosarchaea group</taxon>
        <taxon>Methanomicrobia</taxon>
        <taxon>Methanomicrobiales</taxon>
        <taxon>Methanomicrobiaceae</taxon>
        <taxon>Methanofollis</taxon>
    </lineage>
</organism>
<dbReference type="NCBIfam" id="TIGR00878">
    <property type="entry name" value="purM"/>
    <property type="match status" value="1"/>
</dbReference>
<evidence type="ECO:0000256" key="2">
    <source>
        <dbReference type="ARBA" id="ARBA00013047"/>
    </source>
</evidence>
<keyword evidence="4 6" id="KW-0547">Nucleotide-binding</keyword>
<keyword evidence="6" id="KW-0963">Cytoplasm</keyword>
<keyword evidence="6" id="KW-0658">Purine biosynthesis</keyword>
<dbReference type="GO" id="GO:0005829">
    <property type="term" value="C:cytosol"/>
    <property type="evidence" value="ECO:0007669"/>
    <property type="project" value="TreeGrafter"/>
</dbReference>
<dbReference type="AlphaFoldDB" id="A0A8A3S621"/>
<dbReference type="UniPathway" id="UPA00074">
    <property type="reaction ID" value="UER00129"/>
</dbReference>
<dbReference type="GO" id="GO:0046084">
    <property type="term" value="P:adenine biosynthetic process"/>
    <property type="evidence" value="ECO:0007669"/>
    <property type="project" value="TreeGrafter"/>
</dbReference>
<dbReference type="GO" id="GO:0006189">
    <property type="term" value="P:'de novo' IMP biosynthetic process"/>
    <property type="evidence" value="ECO:0007669"/>
    <property type="project" value="UniProtKB-UniRule"/>
</dbReference>
<evidence type="ECO:0000313" key="9">
    <source>
        <dbReference type="EMBL" id="QSZ67598.1"/>
    </source>
</evidence>
<dbReference type="GO" id="GO:0004637">
    <property type="term" value="F:phosphoribosylamine-glycine ligase activity"/>
    <property type="evidence" value="ECO:0007669"/>
    <property type="project" value="TreeGrafter"/>
</dbReference>
<evidence type="ECO:0000256" key="4">
    <source>
        <dbReference type="ARBA" id="ARBA00022741"/>
    </source>
</evidence>
<reference evidence="9" key="1">
    <citation type="journal article" date="2001" name="Int. J. Syst. Evol. Microbiol.">
        <title>Methanofollis aquaemaris sp. nov., a methanogen isolated from an aquaculture fish pond.</title>
        <authorList>
            <person name="Lai M.C."/>
            <person name="Chen S.C."/>
        </authorList>
    </citation>
    <scope>NUCLEOTIDE SEQUENCE</scope>
    <source>
        <strain evidence="9">N2F9704</strain>
    </source>
</reference>
<feature type="domain" description="PurM-like N-terminal" evidence="7">
    <location>
        <begin position="56"/>
        <end position="167"/>
    </location>
</feature>
<evidence type="ECO:0000256" key="1">
    <source>
        <dbReference type="ARBA" id="ARBA00004686"/>
    </source>
</evidence>
<accession>A0A8A3S621</accession>
<dbReference type="InterPro" id="IPR010918">
    <property type="entry name" value="PurM-like_C_dom"/>
</dbReference>
<dbReference type="GO" id="GO:0004641">
    <property type="term" value="F:phosphoribosylformylglycinamidine cyclo-ligase activity"/>
    <property type="evidence" value="ECO:0007669"/>
    <property type="project" value="UniProtKB-UniRule"/>
</dbReference>
<keyword evidence="3 6" id="KW-0436">Ligase</keyword>
<proteinExistence type="inferred from homology"/>
<dbReference type="Gene3D" id="3.90.650.10">
    <property type="entry name" value="PurM-like C-terminal domain"/>
    <property type="match status" value="1"/>
</dbReference>
<comment type="similarity">
    <text evidence="6">Belongs to the AIR synthase family.</text>
</comment>
<dbReference type="PANTHER" id="PTHR10520">
    <property type="entry name" value="TRIFUNCTIONAL PURINE BIOSYNTHETIC PROTEIN ADENOSINE-3-RELATED"/>
    <property type="match status" value="1"/>
</dbReference>
<dbReference type="EMBL" id="CP036172">
    <property type="protein sequence ID" value="QSZ67598.1"/>
    <property type="molecule type" value="Genomic_DNA"/>
</dbReference>
<evidence type="ECO:0000256" key="6">
    <source>
        <dbReference type="HAMAP-Rule" id="MF_00741"/>
    </source>
</evidence>
<dbReference type="SUPFAM" id="SSF55326">
    <property type="entry name" value="PurM N-terminal domain-like"/>
    <property type="match status" value="1"/>
</dbReference>
<comment type="catalytic activity">
    <reaction evidence="6">
        <text>2-formamido-N(1)-(5-O-phospho-beta-D-ribosyl)acetamidine + ATP = 5-amino-1-(5-phospho-beta-D-ribosyl)imidazole + ADP + phosphate + H(+)</text>
        <dbReference type="Rhea" id="RHEA:23032"/>
        <dbReference type="ChEBI" id="CHEBI:15378"/>
        <dbReference type="ChEBI" id="CHEBI:30616"/>
        <dbReference type="ChEBI" id="CHEBI:43474"/>
        <dbReference type="ChEBI" id="CHEBI:137981"/>
        <dbReference type="ChEBI" id="CHEBI:147287"/>
        <dbReference type="ChEBI" id="CHEBI:456216"/>
        <dbReference type="EC" id="6.3.3.1"/>
    </reaction>
</comment>
<comment type="pathway">
    <text evidence="1 6">Purine metabolism; IMP biosynthesis via de novo pathway; 5-amino-1-(5-phospho-D-ribosyl)imidazole from N(2)-formyl-N(1)-(5-phospho-D-ribosyl)glycinamide: step 2/2.</text>
</comment>
<comment type="subcellular location">
    <subcellularLocation>
        <location evidence="6">Cytoplasm</location>
    </subcellularLocation>
</comment>
<protein>
    <recommendedName>
        <fullName evidence="2 6">Phosphoribosylformylglycinamidine cyclo-ligase</fullName>
        <ecNumber evidence="2 6">6.3.3.1</ecNumber>
    </recommendedName>
    <alternativeName>
        <fullName evidence="6">AIR synthase</fullName>
    </alternativeName>
    <alternativeName>
        <fullName evidence="6">AIRS</fullName>
    </alternativeName>
    <alternativeName>
        <fullName evidence="6">Phosphoribosyl-aminoimidazole synthetase</fullName>
    </alternativeName>
</protein>
<dbReference type="HAMAP" id="MF_00741">
    <property type="entry name" value="AIRS"/>
    <property type="match status" value="1"/>
</dbReference>
<dbReference type="Pfam" id="PF00586">
    <property type="entry name" value="AIRS"/>
    <property type="match status" value="1"/>
</dbReference>
<evidence type="ECO:0000313" key="10">
    <source>
        <dbReference type="Proteomes" id="UP001042704"/>
    </source>
</evidence>
<evidence type="ECO:0000259" key="7">
    <source>
        <dbReference type="Pfam" id="PF00586"/>
    </source>
</evidence>
<dbReference type="EC" id="6.3.3.1" evidence="2 6"/>
<evidence type="ECO:0000259" key="8">
    <source>
        <dbReference type="Pfam" id="PF02769"/>
    </source>
</evidence>
<dbReference type="InterPro" id="IPR004733">
    <property type="entry name" value="PurM_cligase"/>
</dbReference>
<name>A0A8A3S621_9EURY</name>
<dbReference type="InterPro" id="IPR036676">
    <property type="entry name" value="PurM-like_C_sf"/>
</dbReference>
<dbReference type="GO" id="GO:0005524">
    <property type="term" value="F:ATP binding"/>
    <property type="evidence" value="ECO:0007669"/>
    <property type="project" value="UniProtKB-KW"/>
</dbReference>
<keyword evidence="10" id="KW-1185">Reference proteome</keyword>
<keyword evidence="5 6" id="KW-0067">ATP-binding</keyword>